<dbReference type="CDD" id="cd02753">
    <property type="entry name" value="MopB_Formate-Dh-H"/>
    <property type="match status" value="1"/>
</dbReference>
<dbReference type="InterPro" id="IPR006963">
    <property type="entry name" value="Mopterin_OxRdtase_4Fe-4S_dom"/>
</dbReference>
<evidence type="ECO:0000259" key="8">
    <source>
        <dbReference type="PROSITE" id="PS51379"/>
    </source>
</evidence>
<comment type="similarity">
    <text evidence="1">In the C-terminal section; belongs to the prokaryotic molybdopterin-containing oxidoreductase family.</text>
</comment>
<dbReference type="PROSITE" id="PS00490">
    <property type="entry name" value="MOLYBDOPTERIN_PROK_2"/>
    <property type="match status" value="1"/>
</dbReference>
<dbReference type="InterPro" id="IPR006657">
    <property type="entry name" value="MoPterin_dinucl-bd_dom"/>
</dbReference>
<feature type="domain" description="4Fe-4S Mo/W bis-MGD-type" evidence="9">
    <location>
        <begin position="212"/>
        <end position="268"/>
    </location>
</feature>
<dbReference type="InterPro" id="IPR041924">
    <property type="entry name" value="Formate_Dh-H_N"/>
</dbReference>
<dbReference type="SUPFAM" id="SSF53706">
    <property type="entry name" value="Formate dehydrogenase/DMSO reductase, domains 1-3"/>
    <property type="match status" value="1"/>
</dbReference>
<accession>A0A853ARP3</accession>
<dbReference type="FunFam" id="3.30.70.20:FF:000035">
    <property type="entry name" value="Iron hydrogenase 1"/>
    <property type="match status" value="1"/>
</dbReference>
<dbReference type="Pfam" id="PF22117">
    <property type="entry name" value="Fer4_Nqo3"/>
    <property type="match status" value="1"/>
</dbReference>
<dbReference type="InterPro" id="IPR009010">
    <property type="entry name" value="Asp_de-COase-like_dom_sf"/>
</dbReference>
<proteinExistence type="inferred from homology"/>
<reference evidence="10 11" key="1">
    <citation type="submission" date="2020-07" db="EMBL/GenBank/DDBJ databases">
        <title>Sequencing the genomes of 1000 actinobacteria strains.</title>
        <authorList>
            <person name="Klenk H.-P."/>
        </authorList>
    </citation>
    <scope>NUCLEOTIDE SEQUENCE [LARGE SCALE GENOMIC DNA]</scope>
    <source>
        <strain evidence="10 11">DSM 44065</strain>
    </source>
</reference>
<dbReference type="InterPro" id="IPR017900">
    <property type="entry name" value="4Fe4S_Fe_S_CS"/>
</dbReference>
<sequence>MRVHVDVTTVDVPEGATVLESVRAAGAELPALCHDDRVSPRGSCRTCLVGADGRVVAACTTPAVDGMRVSLADPVARGAARGALELVVSELPGRAWDVPAERSELVRACACFGIPTDRSARGGHQRGVDHSHPYVKLDRDLCIACGRCVAVCAEVQGTFALDLTGRGFDTVVTPGDGGSWVSSPCVGCGGCVDSCPTGALSEPGLLDPRPTTSTTTTTCGYCGVGCTLDVHVRDGEVAAVTPTRGAPVNRGHACVKGRFAHGFTRAEDRLTTPLVRRDGRLVPTTWDDAVRTVAHRLAAVRDRHGPDAIAMISSARATNEENYLAQKFVRTVIGTNNVDNCSRLCHAPSATGLSASFGLAGGTNPLDDLDHTDCVLLVGANPTDAHPVVGARIKQRVLAGARLVVVDPRRTELAALADVHLQAVPGSNVAVFNGLAHVLITEDHLDHDFLDRRTTGFDALAELVRDYPPDTTAEIAGVRAADLVAAARLFGQARHPAIVYGLGVTEHRHGTDGVRTLANLALLRGAVGTPGCCGILPLRGQNNVQGASDMGALPDLLPGYQPVTDAAVRDRFSAAWGRPVPERPGLRIPQMFDAAIAGEVRAIHVIGENVVQSDPNAEHVRAALRACDLVVCHDVFPSRTAEHADVVLPAASFLEKDGTFVNFDRRFQRVRPAVSPPGGAASDFAVLHRIAHALGADLGCPTPADALAECAALTPVFAGLSHQRLDAGGPLHWPCRAPDQPGEAVLHLDRFATPDGRAALAALPHLPPGEQPDGEFPYLLITGRRLEHHNTGSMTRRTPNAELLPAEALEIHPTDAAHLRVVDGADVTVTSRWGRAALTAHLTRDVVPGQVFAAFHFPGATVNDLTSPHTDTATGCPEYKVTAVQVRPGPP</sequence>
<dbReference type="Pfam" id="PF04879">
    <property type="entry name" value="Molybdop_Fe4S4"/>
    <property type="match status" value="1"/>
</dbReference>
<evidence type="ECO:0000256" key="6">
    <source>
        <dbReference type="ARBA" id="ARBA00023014"/>
    </source>
</evidence>
<dbReference type="InterPro" id="IPR027467">
    <property type="entry name" value="MopterinOxRdtase_cofactor_BS"/>
</dbReference>
<dbReference type="InterPro" id="IPR006655">
    <property type="entry name" value="Mopterin_OxRdtase_prok_CS"/>
</dbReference>
<dbReference type="AlphaFoldDB" id="A0A853ARP3"/>
<dbReference type="PANTHER" id="PTHR43105">
    <property type="entry name" value="RESPIRATORY NITRATE REDUCTASE"/>
    <property type="match status" value="1"/>
</dbReference>
<feature type="domain" description="4Fe-4S ferredoxin-type" evidence="8">
    <location>
        <begin position="176"/>
        <end position="205"/>
    </location>
</feature>
<feature type="domain" description="4Fe-4S ferredoxin-type" evidence="8">
    <location>
        <begin position="133"/>
        <end position="164"/>
    </location>
</feature>
<protein>
    <submittedName>
        <fullName evidence="10">Formate dehydrogenase alpha subunit</fullName>
    </submittedName>
</protein>
<dbReference type="GO" id="GO:0051539">
    <property type="term" value="F:4 iron, 4 sulfur cluster binding"/>
    <property type="evidence" value="ECO:0007669"/>
    <property type="project" value="UniProtKB-KW"/>
</dbReference>
<dbReference type="GO" id="GO:0022904">
    <property type="term" value="P:respiratory electron transport chain"/>
    <property type="evidence" value="ECO:0007669"/>
    <property type="project" value="TreeGrafter"/>
</dbReference>
<evidence type="ECO:0000256" key="2">
    <source>
        <dbReference type="ARBA" id="ARBA00022485"/>
    </source>
</evidence>
<dbReference type="SUPFAM" id="SSF50692">
    <property type="entry name" value="ADC-like"/>
    <property type="match status" value="1"/>
</dbReference>
<dbReference type="PROSITE" id="PS51669">
    <property type="entry name" value="4FE4S_MOW_BIS_MGD"/>
    <property type="match status" value="1"/>
</dbReference>
<dbReference type="InterPro" id="IPR054351">
    <property type="entry name" value="NADH_UbQ_OxRdtase_ferredoxin"/>
</dbReference>
<dbReference type="InterPro" id="IPR006478">
    <property type="entry name" value="Formate_DH_asu"/>
</dbReference>
<dbReference type="PROSITE" id="PS51085">
    <property type="entry name" value="2FE2S_FER_2"/>
    <property type="match status" value="1"/>
</dbReference>
<organism evidence="10 11">
    <name type="scientific">Saccharopolyspora hordei</name>
    <dbReference type="NCBI Taxonomy" id="1838"/>
    <lineage>
        <taxon>Bacteria</taxon>
        <taxon>Bacillati</taxon>
        <taxon>Actinomycetota</taxon>
        <taxon>Actinomycetes</taxon>
        <taxon>Pseudonocardiales</taxon>
        <taxon>Pseudonocardiaceae</taxon>
        <taxon>Saccharopolyspora</taxon>
    </lineage>
</organism>
<evidence type="ECO:0000256" key="5">
    <source>
        <dbReference type="ARBA" id="ARBA00023004"/>
    </source>
</evidence>
<dbReference type="NCBIfam" id="TIGR01591">
    <property type="entry name" value="Fdh-alpha"/>
    <property type="match status" value="1"/>
</dbReference>
<keyword evidence="5" id="KW-0408">Iron</keyword>
<dbReference type="GO" id="GO:0008863">
    <property type="term" value="F:formate dehydrogenase (NAD+) activity"/>
    <property type="evidence" value="ECO:0007669"/>
    <property type="project" value="InterPro"/>
</dbReference>
<dbReference type="InterPro" id="IPR017896">
    <property type="entry name" value="4Fe4S_Fe-S-bd"/>
</dbReference>
<keyword evidence="3" id="KW-0479">Metal-binding</keyword>
<dbReference type="Gene3D" id="2.40.40.20">
    <property type="match status" value="1"/>
</dbReference>
<evidence type="ECO:0000313" key="10">
    <source>
        <dbReference type="EMBL" id="NYI84027.1"/>
    </source>
</evidence>
<dbReference type="SUPFAM" id="SSF54292">
    <property type="entry name" value="2Fe-2S ferredoxin-like"/>
    <property type="match status" value="1"/>
</dbReference>
<evidence type="ECO:0000259" key="7">
    <source>
        <dbReference type="PROSITE" id="PS51085"/>
    </source>
</evidence>
<dbReference type="PIRSF" id="PIRSF036643">
    <property type="entry name" value="FDH_alpha"/>
    <property type="match status" value="1"/>
</dbReference>
<keyword evidence="11" id="KW-1185">Reference proteome</keyword>
<keyword evidence="4" id="KW-0677">Repeat</keyword>
<dbReference type="InterPro" id="IPR036010">
    <property type="entry name" value="2Fe-2S_ferredoxin-like_sf"/>
</dbReference>
<dbReference type="InterPro" id="IPR001041">
    <property type="entry name" value="2Fe-2S_ferredoxin-type"/>
</dbReference>
<evidence type="ECO:0000259" key="9">
    <source>
        <dbReference type="PROSITE" id="PS51669"/>
    </source>
</evidence>
<keyword evidence="6" id="KW-0411">Iron-sulfur</keyword>
<dbReference type="Pfam" id="PF13510">
    <property type="entry name" value="Fer2_4"/>
    <property type="match status" value="1"/>
</dbReference>
<dbReference type="Pfam" id="PF00384">
    <property type="entry name" value="Molybdopterin"/>
    <property type="match status" value="1"/>
</dbReference>
<dbReference type="GO" id="GO:0043546">
    <property type="term" value="F:molybdopterin cofactor binding"/>
    <property type="evidence" value="ECO:0007669"/>
    <property type="project" value="InterPro"/>
</dbReference>
<dbReference type="SUPFAM" id="SSF54862">
    <property type="entry name" value="4Fe-4S ferredoxins"/>
    <property type="match status" value="1"/>
</dbReference>
<evidence type="ECO:0000256" key="3">
    <source>
        <dbReference type="ARBA" id="ARBA00022723"/>
    </source>
</evidence>
<dbReference type="Gene3D" id="3.30.70.20">
    <property type="match status" value="1"/>
</dbReference>
<dbReference type="Gene3D" id="3.40.50.740">
    <property type="match status" value="1"/>
</dbReference>
<dbReference type="GO" id="GO:0003954">
    <property type="term" value="F:NADH dehydrogenase activity"/>
    <property type="evidence" value="ECO:0007669"/>
    <property type="project" value="TreeGrafter"/>
</dbReference>
<dbReference type="Pfam" id="PF01568">
    <property type="entry name" value="Molydop_binding"/>
    <property type="match status" value="1"/>
</dbReference>
<evidence type="ECO:0000313" key="11">
    <source>
        <dbReference type="Proteomes" id="UP000587002"/>
    </source>
</evidence>
<dbReference type="PROSITE" id="PS51379">
    <property type="entry name" value="4FE4S_FER_2"/>
    <property type="match status" value="2"/>
</dbReference>
<dbReference type="InterPro" id="IPR006656">
    <property type="entry name" value="Mopterin_OxRdtase"/>
</dbReference>
<dbReference type="GO" id="GO:0016020">
    <property type="term" value="C:membrane"/>
    <property type="evidence" value="ECO:0007669"/>
    <property type="project" value="TreeGrafter"/>
</dbReference>
<keyword evidence="2" id="KW-0004">4Fe-4S</keyword>
<dbReference type="Gene3D" id="3.40.228.10">
    <property type="entry name" value="Dimethylsulfoxide Reductase, domain 2"/>
    <property type="match status" value="1"/>
</dbReference>
<dbReference type="RefSeq" id="WP_179720915.1">
    <property type="nucleotide sequence ID" value="NZ_BAABFH010000001.1"/>
</dbReference>
<dbReference type="PROSITE" id="PS00551">
    <property type="entry name" value="MOLYBDOPTERIN_PROK_1"/>
    <property type="match status" value="1"/>
</dbReference>
<evidence type="ECO:0000256" key="1">
    <source>
        <dbReference type="ARBA" id="ARBA00007023"/>
    </source>
</evidence>
<dbReference type="EMBL" id="JACCFJ010000001">
    <property type="protein sequence ID" value="NYI84027.1"/>
    <property type="molecule type" value="Genomic_DNA"/>
</dbReference>
<dbReference type="InterPro" id="IPR050123">
    <property type="entry name" value="Prok_molybdopt-oxidoreductase"/>
</dbReference>
<name>A0A853ARP3_9PSEU</name>
<dbReference type="CDD" id="cd00508">
    <property type="entry name" value="MopB_CT_Fdh-Nap-like"/>
    <property type="match status" value="1"/>
</dbReference>
<dbReference type="SMART" id="SM00926">
    <property type="entry name" value="Molybdop_Fe4S4"/>
    <property type="match status" value="1"/>
</dbReference>
<gene>
    <name evidence="10" type="ORF">HNR68_002657</name>
</gene>
<dbReference type="Gene3D" id="3.10.20.740">
    <property type="match status" value="1"/>
</dbReference>
<dbReference type="GO" id="GO:0015942">
    <property type="term" value="P:formate metabolic process"/>
    <property type="evidence" value="ECO:0007669"/>
    <property type="project" value="InterPro"/>
</dbReference>
<dbReference type="PROSITE" id="PS00198">
    <property type="entry name" value="4FE4S_FER_1"/>
    <property type="match status" value="1"/>
</dbReference>
<comment type="caution">
    <text evidence="10">The sequence shown here is derived from an EMBL/GenBank/DDBJ whole genome shotgun (WGS) entry which is preliminary data.</text>
</comment>
<dbReference type="PANTHER" id="PTHR43105:SF10">
    <property type="entry name" value="NADH-QUINONE OXIDOREDUCTASE SUBUNIT G"/>
    <property type="match status" value="1"/>
</dbReference>
<evidence type="ECO:0000256" key="4">
    <source>
        <dbReference type="ARBA" id="ARBA00022737"/>
    </source>
</evidence>
<dbReference type="GO" id="GO:0046872">
    <property type="term" value="F:metal ion binding"/>
    <property type="evidence" value="ECO:0007669"/>
    <property type="project" value="UniProtKB-KW"/>
</dbReference>
<dbReference type="CDD" id="cd00207">
    <property type="entry name" value="fer2"/>
    <property type="match status" value="1"/>
</dbReference>
<dbReference type="Gene3D" id="2.20.25.90">
    <property type="entry name" value="ADC-like domains"/>
    <property type="match status" value="1"/>
</dbReference>
<feature type="domain" description="2Fe-2S ferredoxin-type" evidence="7">
    <location>
        <begin position="1"/>
        <end position="75"/>
    </location>
</feature>
<dbReference type="Proteomes" id="UP000587002">
    <property type="component" value="Unassembled WGS sequence"/>
</dbReference>